<feature type="compositionally biased region" description="Basic and acidic residues" evidence="1">
    <location>
        <begin position="24"/>
        <end position="36"/>
    </location>
</feature>
<evidence type="ECO:0000313" key="2">
    <source>
        <dbReference type="EMBL" id="GGJ90153.1"/>
    </source>
</evidence>
<dbReference type="EMBL" id="BMQB01000003">
    <property type="protein sequence ID" value="GGJ90153.1"/>
    <property type="molecule type" value="Genomic_DNA"/>
</dbReference>
<comment type="caution">
    <text evidence="2">The sequence shown here is derived from an EMBL/GenBank/DDBJ whole genome shotgun (WGS) entry which is preliminary data.</text>
</comment>
<reference evidence="2" key="2">
    <citation type="submission" date="2020-09" db="EMBL/GenBank/DDBJ databases">
        <authorList>
            <person name="Sun Q."/>
            <person name="Ohkuma M."/>
        </authorList>
    </citation>
    <scope>NUCLEOTIDE SEQUENCE</scope>
    <source>
        <strain evidence="2">JCM 3090</strain>
    </source>
</reference>
<proteinExistence type="predicted"/>
<evidence type="ECO:0000256" key="1">
    <source>
        <dbReference type="SAM" id="MobiDB-lite"/>
    </source>
</evidence>
<name>A0A8J3F8W2_9ACTN</name>
<protein>
    <submittedName>
        <fullName evidence="2">Uncharacterized protein</fullName>
    </submittedName>
</protein>
<accession>A0A8J3F8W2</accession>
<dbReference type="AlphaFoldDB" id="A0A8J3F8W2"/>
<keyword evidence="3" id="KW-1185">Reference proteome</keyword>
<sequence length="123" mass="13110">MPATPPSHRRHAARGADPPTHPSPSHERTDPDHLSTIDHLRMVRSNGWTAERIRALGTLVDIPTAGRIFGKGRSAAYAAAHTGTFPVPITIIGQRRWVTVASILAVLGLPAEPTPNPVAPPTT</sequence>
<reference evidence="2" key="1">
    <citation type="journal article" date="2014" name="Int. J. Syst. Evol. Microbiol.">
        <title>Complete genome sequence of Corynebacterium casei LMG S-19264T (=DSM 44701T), isolated from a smear-ripened cheese.</title>
        <authorList>
            <consortium name="US DOE Joint Genome Institute (JGI-PGF)"/>
            <person name="Walter F."/>
            <person name="Albersmeier A."/>
            <person name="Kalinowski J."/>
            <person name="Ruckert C."/>
        </authorList>
    </citation>
    <scope>NUCLEOTIDE SEQUENCE</scope>
    <source>
        <strain evidence="2">JCM 3090</strain>
    </source>
</reference>
<organism evidence="2 3">
    <name type="scientific">Pilimelia anulata</name>
    <dbReference type="NCBI Taxonomy" id="53371"/>
    <lineage>
        <taxon>Bacteria</taxon>
        <taxon>Bacillati</taxon>
        <taxon>Actinomycetota</taxon>
        <taxon>Actinomycetes</taxon>
        <taxon>Micromonosporales</taxon>
        <taxon>Micromonosporaceae</taxon>
        <taxon>Pilimelia</taxon>
    </lineage>
</organism>
<feature type="region of interest" description="Disordered" evidence="1">
    <location>
        <begin position="1"/>
        <end position="36"/>
    </location>
</feature>
<evidence type="ECO:0000313" key="3">
    <source>
        <dbReference type="Proteomes" id="UP000649739"/>
    </source>
</evidence>
<gene>
    <name evidence="2" type="ORF">GCM10010123_19970</name>
</gene>
<dbReference type="Proteomes" id="UP000649739">
    <property type="component" value="Unassembled WGS sequence"/>
</dbReference>